<dbReference type="Proteomes" id="UP000053370">
    <property type="component" value="Unassembled WGS sequence"/>
</dbReference>
<organism evidence="1">
    <name type="scientific">Flexilinea flocculi</name>
    <dbReference type="NCBI Taxonomy" id="1678840"/>
    <lineage>
        <taxon>Bacteria</taxon>
        <taxon>Bacillati</taxon>
        <taxon>Chloroflexota</taxon>
        <taxon>Anaerolineae</taxon>
        <taxon>Anaerolineales</taxon>
        <taxon>Anaerolineaceae</taxon>
        <taxon>Flexilinea</taxon>
    </lineage>
</organism>
<reference evidence="1" key="1">
    <citation type="journal article" date="2015" name="Genome Announc.">
        <title>Draft Genome Sequence of Anaerolineae Strain TC1, a Novel Isolate from a Methanogenic Wastewater Treatment System.</title>
        <authorList>
            <person name="Matsuura N."/>
            <person name="Tourlousse D.M."/>
            <person name="Sun L."/>
            <person name="Toyonaga M."/>
            <person name="Kuroda K."/>
            <person name="Ohashi A."/>
            <person name="Cruz R."/>
            <person name="Yamaguchi T."/>
            <person name="Sekiguchi Y."/>
        </authorList>
    </citation>
    <scope>NUCLEOTIDE SEQUENCE [LARGE SCALE GENOMIC DNA]</scope>
    <source>
        <strain evidence="1">TC1</strain>
    </source>
</reference>
<accession>A0A0K8PAG5</accession>
<dbReference type="EMBL" id="DF968180">
    <property type="protein sequence ID" value="GAP39636.1"/>
    <property type="molecule type" value="Genomic_DNA"/>
</dbReference>
<sequence length="42" mass="4871">MSEEYTNETAADDDDEIRNLILEAEANEVWLEEPIEEENVDS</sequence>
<protein>
    <submittedName>
        <fullName evidence="1">Uncharacterized protein</fullName>
    </submittedName>
</protein>
<name>A0A0K8PAG5_9CHLR</name>
<dbReference type="AlphaFoldDB" id="A0A0K8PAG5"/>
<evidence type="ECO:0000313" key="1">
    <source>
        <dbReference type="EMBL" id="GAP39636.1"/>
    </source>
</evidence>
<dbReference type="STRING" id="1678840.ATC1_12170"/>
<evidence type="ECO:0000313" key="2">
    <source>
        <dbReference type="Proteomes" id="UP000053370"/>
    </source>
</evidence>
<dbReference type="RefSeq" id="WP_269079289.1">
    <property type="nucleotide sequence ID" value="NZ_DF968180.1"/>
</dbReference>
<proteinExistence type="predicted"/>
<keyword evidence="2" id="KW-1185">Reference proteome</keyword>
<gene>
    <name evidence="1" type="ORF">ATC1_12170</name>
</gene>